<dbReference type="Pfam" id="PF13380">
    <property type="entry name" value="CoA_binding_2"/>
    <property type="match status" value="1"/>
</dbReference>
<keyword evidence="3" id="KW-0067">ATP-binding</keyword>
<dbReference type="InterPro" id="IPR043938">
    <property type="entry name" value="Ligase_CoA_dom"/>
</dbReference>
<accession>A0A136LXV0</accession>
<dbReference type="PANTHER" id="PTHR43334">
    <property type="entry name" value="ACETATE--COA LIGASE [ADP-FORMING]"/>
    <property type="match status" value="1"/>
</dbReference>
<dbReference type="InterPro" id="IPR036291">
    <property type="entry name" value="NAD(P)-bd_dom_sf"/>
</dbReference>
<dbReference type="InterPro" id="IPR013815">
    <property type="entry name" value="ATP_grasp_subdomain_1"/>
</dbReference>
<evidence type="ECO:0000256" key="3">
    <source>
        <dbReference type="ARBA" id="ARBA00022840"/>
    </source>
</evidence>
<dbReference type="GO" id="GO:0043758">
    <property type="term" value="F:acetate-CoA ligase (ADP-forming) activity"/>
    <property type="evidence" value="ECO:0007669"/>
    <property type="project" value="InterPro"/>
</dbReference>
<dbReference type="Pfam" id="PF13549">
    <property type="entry name" value="ATP-grasp_5"/>
    <property type="match status" value="1"/>
</dbReference>
<reference evidence="5 6" key="1">
    <citation type="submission" date="2015-02" db="EMBL/GenBank/DDBJ databases">
        <title>Improved understanding of the partial-nitritation anammox process through 23 genomes representing the majority of the microbial community.</title>
        <authorList>
            <person name="Speth D.R."/>
            <person name="In T Zandt M."/>
            <person name="Guerrero Cruz S."/>
            <person name="Jetten M.S."/>
            <person name="Dutilh B.E."/>
        </authorList>
    </citation>
    <scope>NUCLEOTIDE SEQUENCE [LARGE SCALE GENOMIC DNA]</scope>
    <source>
        <strain evidence="5">OLB20</strain>
    </source>
</reference>
<gene>
    <name evidence="5" type="primary">sucD_1</name>
    <name evidence="5" type="ORF">TR69_WS6001000494</name>
</gene>
<protein>
    <submittedName>
        <fullName evidence="5">Succinyl-CoA ligase (ADP-forming) subunit alpha</fullName>
        <ecNumber evidence="5">6.2.1.5</ecNumber>
    </submittedName>
</protein>
<feature type="domain" description="CoA-binding" evidence="4">
    <location>
        <begin position="4"/>
        <end position="99"/>
    </location>
</feature>
<evidence type="ECO:0000259" key="4">
    <source>
        <dbReference type="SMART" id="SM00881"/>
    </source>
</evidence>
<dbReference type="InterPro" id="IPR032875">
    <property type="entry name" value="Succ_CoA_lig_flav_dom"/>
</dbReference>
<keyword evidence="2" id="KW-0547">Nucleotide-binding</keyword>
<dbReference type="EC" id="6.2.1.5" evidence="5"/>
<dbReference type="SUPFAM" id="SSF52210">
    <property type="entry name" value="Succinyl-CoA synthetase domains"/>
    <property type="match status" value="2"/>
</dbReference>
<proteinExistence type="predicted"/>
<dbReference type="InterPro" id="IPR003781">
    <property type="entry name" value="CoA-bd"/>
</dbReference>
<dbReference type="STRING" id="1617426.TR69_WS6001000494"/>
<dbReference type="SUPFAM" id="SSF56059">
    <property type="entry name" value="Glutathione synthetase ATP-binding domain-like"/>
    <property type="match status" value="1"/>
</dbReference>
<dbReference type="AlphaFoldDB" id="A0A136LXV0"/>
<dbReference type="Proteomes" id="UP000070457">
    <property type="component" value="Unassembled WGS sequence"/>
</dbReference>
<evidence type="ECO:0000313" key="6">
    <source>
        <dbReference type="Proteomes" id="UP000070457"/>
    </source>
</evidence>
<name>A0A136LXV0_9BACT</name>
<dbReference type="GO" id="GO:0005524">
    <property type="term" value="F:ATP binding"/>
    <property type="evidence" value="ECO:0007669"/>
    <property type="project" value="UniProtKB-KW"/>
</dbReference>
<evidence type="ECO:0000256" key="2">
    <source>
        <dbReference type="ARBA" id="ARBA00022741"/>
    </source>
</evidence>
<dbReference type="SUPFAM" id="SSF51735">
    <property type="entry name" value="NAD(P)-binding Rossmann-fold domains"/>
    <property type="match status" value="1"/>
</dbReference>
<dbReference type="InterPro" id="IPR051538">
    <property type="entry name" value="Acyl-CoA_Synth/Transferase"/>
</dbReference>
<evidence type="ECO:0000313" key="5">
    <source>
        <dbReference type="EMBL" id="KXK26490.1"/>
    </source>
</evidence>
<dbReference type="Gene3D" id="3.30.1490.20">
    <property type="entry name" value="ATP-grasp fold, A domain"/>
    <property type="match status" value="1"/>
</dbReference>
<organism evidence="5 6">
    <name type="scientific">candidate division WS6 bacterium OLB20</name>
    <dbReference type="NCBI Taxonomy" id="1617426"/>
    <lineage>
        <taxon>Bacteria</taxon>
        <taxon>Candidatus Dojkabacteria</taxon>
    </lineage>
</organism>
<keyword evidence="1 5" id="KW-0436">Ligase</keyword>
<evidence type="ECO:0000256" key="1">
    <source>
        <dbReference type="ARBA" id="ARBA00022598"/>
    </source>
</evidence>
<dbReference type="SMART" id="SM00881">
    <property type="entry name" value="CoA_binding"/>
    <property type="match status" value="1"/>
</dbReference>
<dbReference type="GO" id="GO:0004775">
    <property type="term" value="F:succinate-CoA ligase (ADP-forming) activity"/>
    <property type="evidence" value="ECO:0007669"/>
    <property type="project" value="UniProtKB-EC"/>
</dbReference>
<comment type="caution">
    <text evidence="5">The sequence shown here is derived from an EMBL/GenBank/DDBJ whole genome shotgun (WGS) entry which is preliminary data.</text>
</comment>
<dbReference type="PANTHER" id="PTHR43334:SF1">
    <property type="entry name" value="3-HYDROXYPROPIONATE--COA LIGASE [ADP-FORMING]"/>
    <property type="match status" value="1"/>
</dbReference>
<dbReference type="Pfam" id="PF13607">
    <property type="entry name" value="Succ_CoA_lig"/>
    <property type="match status" value="1"/>
</dbReference>
<dbReference type="Gene3D" id="3.40.50.720">
    <property type="entry name" value="NAD(P)-binding Rossmann-like Domain"/>
    <property type="match status" value="1"/>
</dbReference>
<dbReference type="Gene3D" id="3.30.470.20">
    <property type="entry name" value="ATP-grasp fold, B domain"/>
    <property type="match status" value="1"/>
</dbReference>
<dbReference type="Pfam" id="PF19045">
    <property type="entry name" value="Ligase_CoA_2"/>
    <property type="match status" value="1"/>
</dbReference>
<dbReference type="EMBL" id="JYNZ01000003">
    <property type="protein sequence ID" value="KXK26490.1"/>
    <property type="molecule type" value="Genomic_DNA"/>
</dbReference>
<dbReference type="Gene3D" id="3.40.50.261">
    <property type="entry name" value="Succinyl-CoA synthetase domains"/>
    <property type="match status" value="2"/>
</dbReference>
<dbReference type="InterPro" id="IPR016102">
    <property type="entry name" value="Succinyl-CoA_synth-like"/>
</dbReference>
<sequence length="701" mass="76375">MSGLYAPESIAVIGASREPDKIGSVVLANILASGYSGRIFAVNPHADIIQGVDVYASVTRIPHPVSMAVVAVPARFVLEVLEECVMKGVKHAVVITAGFAETGEQGEQKELEIAALVKRSGIKITGPNCLGFINTEVPVDATFSQTSAHPGNIAYVSQSGAMGTSFLDWAQKNEIGLSHFVSVGNKVSVNENDLLREFGANPKVKTLLFYLEDFVNGQEFVYEARRITNDKPVVILKPGKSKGAQHAMASHTGSIAGDERIIDAALEDAGCIRVDTIEALFNITKLIAWQPLPKGNRVAVITNAGGVGIQTVDDLEAQGLHVIPFAEKLQKKLEVILPEEASTANPVDLLGDALAERYRQVLDIVIRDRSVDAVLVVLTPQRVTQSLLTAKYVNEIADAHNKPVVASFLGGESIRQAVDFLDREQIPQFSFPNDAAVVLGELVKWSTRVKEAKRKKPKLYMPAKVNKTLEAAAVGGTVPLAAAQDLFRSYDISLLESTVFESKKSLLAEKDNLPYPMVLKLVHPKLIHKTEFKAVRLGIKNELELENNARELDDIAKSQGWNGHAFELQPFVEDKLEIIIGVKKDMPVLKEYNGQTFVHNAGFGHVLLFGAGGIYTELYQDVALQLLPVTKKEALALISNTKIGSMISGYRGKRYDLEGVADVLTAVSKLIKFNTNITQLDINPLFVTRDKVYAADIKVFI</sequence>